<dbReference type="EMBL" id="CP034159">
    <property type="protein sequence ID" value="AZI34121.1"/>
    <property type="molecule type" value="Genomic_DNA"/>
</dbReference>
<proteinExistence type="predicted"/>
<reference evidence="2" key="1">
    <citation type="submission" date="2018-11" db="EMBL/GenBank/DDBJ databases">
        <title>Proposal to divide the Flavobacteriaceae and reorganize its genera based on Amino Acid Identity values calculated from whole genome sequences.</title>
        <authorList>
            <person name="Nicholson A.C."/>
            <person name="Gulvik C.A."/>
            <person name="Whitney A.M."/>
            <person name="Humrighouse B.W."/>
            <person name="Bell M."/>
            <person name="Holmes B."/>
            <person name="Steigerwalt A.G."/>
            <person name="Villarma A."/>
            <person name="Sheth M."/>
            <person name="Batra D."/>
            <person name="Pryor J."/>
            <person name="Bernardet J.-F."/>
            <person name="Hugo C."/>
            <person name="Kampfer P."/>
            <person name="Newman J.D."/>
            <person name="McQuiston J.R."/>
        </authorList>
    </citation>
    <scope>NUCLEOTIDE SEQUENCE [LARGE SCALE GENOMIC DNA]</scope>
    <source>
        <strain evidence="2">G0081</strain>
    </source>
</reference>
<evidence type="ECO:0000313" key="2">
    <source>
        <dbReference type="Proteomes" id="UP000270185"/>
    </source>
</evidence>
<evidence type="ECO:0000313" key="1">
    <source>
        <dbReference type="EMBL" id="AZI34121.1"/>
    </source>
</evidence>
<dbReference type="KEGG" id="ccas:EIB73_13485"/>
<sequence>MGRFANLSASAVTASSGDLCPCSGEWEIVGTVTTTAVLAKGKVMPEYYGKMVVWMLVRRG</sequence>
<dbReference type="OrthoDB" id="1274918at2"/>
<keyword evidence="2" id="KW-1185">Reference proteome</keyword>
<name>A0A3G8XZI6_9FLAO</name>
<organism evidence="1 2">
    <name type="scientific">Kaistella carnis</name>
    <dbReference type="NCBI Taxonomy" id="1241979"/>
    <lineage>
        <taxon>Bacteria</taxon>
        <taxon>Pseudomonadati</taxon>
        <taxon>Bacteroidota</taxon>
        <taxon>Flavobacteriia</taxon>
        <taxon>Flavobacteriales</taxon>
        <taxon>Weeksellaceae</taxon>
        <taxon>Chryseobacterium group</taxon>
        <taxon>Kaistella</taxon>
    </lineage>
</organism>
<gene>
    <name evidence="1" type="ORF">EIB73_13485</name>
</gene>
<accession>A0A3G8XZI6</accession>
<protein>
    <submittedName>
        <fullName evidence="1">Uncharacterized protein</fullName>
    </submittedName>
</protein>
<dbReference type="AlphaFoldDB" id="A0A3G8XZI6"/>
<dbReference type="Proteomes" id="UP000270185">
    <property type="component" value="Chromosome"/>
</dbReference>